<dbReference type="HOGENOM" id="CLU_2619609_0_0_5"/>
<dbReference type="GO" id="GO:0004803">
    <property type="term" value="F:transposase activity"/>
    <property type="evidence" value="ECO:0007669"/>
    <property type="project" value="InterPro"/>
</dbReference>
<gene>
    <name evidence="2" type="ORF">BN77_4325</name>
</gene>
<dbReference type="Pfam" id="PF01526">
    <property type="entry name" value="DDE_Tnp_Tn3"/>
    <property type="match status" value="1"/>
</dbReference>
<evidence type="ECO:0000259" key="1">
    <source>
        <dbReference type="Pfam" id="PF01526"/>
    </source>
</evidence>
<comment type="caution">
    <text evidence="2">The sequence shown here is derived from an EMBL/GenBank/DDBJ whole genome shotgun (WGS) entry which is preliminary data.</text>
</comment>
<protein>
    <recommendedName>
        <fullName evidence="1">Tn3 transposase DDE domain-containing protein</fullName>
    </recommendedName>
</protein>
<reference evidence="2 3" key="1">
    <citation type="journal article" date="2013" name="Genome Announc.">
        <title>Draft Genome Sequence of Rhizobium mesoamericanum STM3625, a Nitrogen-Fixing Symbiont of Mimosa pudica Isolated in French Guiana (South America).</title>
        <authorList>
            <person name="Moulin L."/>
            <person name="Mornico D."/>
            <person name="Melkonian R."/>
            <person name="Klonowska A."/>
        </authorList>
    </citation>
    <scope>NUCLEOTIDE SEQUENCE [LARGE SCALE GENOMIC DNA]</scope>
    <source>
        <strain evidence="2 3">STM3625</strain>
    </source>
</reference>
<feature type="domain" description="Tn3 transposase DDE" evidence="1">
    <location>
        <begin position="20"/>
        <end position="68"/>
    </location>
</feature>
<name>K0PLE9_9HYPH</name>
<keyword evidence="3" id="KW-1185">Reference proteome</keyword>
<proteinExistence type="predicted"/>
<dbReference type="EMBL" id="CANI01000028">
    <property type="protein sequence ID" value="CCM77266.1"/>
    <property type="molecule type" value="Genomic_DNA"/>
</dbReference>
<dbReference type="RefSeq" id="WP_007535321.1">
    <property type="nucleotide sequence ID" value="NZ_HF536772.1"/>
</dbReference>
<dbReference type="GO" id="GO:0006313">
    <property type="term" value="P:DNA transposition"/>
    <property type="evidence" value="ECO:0007669"/>
    <property type="project" value="InterPro"/>
</dbReference>
<sequence length="78" mass="8942">MPAARSQHGRRDRRAQRNFFEKRGVYTHQNSLAATLREAWRLARSTFMLDWLSDIDLQRRAQTGLNKGGGLSRPQACG</sequence>
<evidence type="ECO:0000313" key="3">
    <source>
        <dbReference type="Proteomes" id="UP000009319"/>
    </source>
</evidence>
<dbReference type="STRING" id="1211777.BN77_4325"/>
<accession>K0PLE9</accession>
<dbReference type="AlphaFoldDB" id="K0PLE9"/>
<dbReference type="Proteomes" id="UP000009319">
    <property type="component" value="Unassembled WGS sequence"/>
</dbReference>
<evidence type="ECO:0000313" key="2">
    <source>
        <dbReference type="EMBL" id="CCM77266.1"/>
    </source>
</evidence>
<organism evidence="2 3">
    <name type="scientific">Rhizobium mesoamericanum STM3625</name>
    <dbReference type="NCBI Taxonomy" id="1211777"/>
    <lineage>
        <taxon>Bacteria</taxon>
        <taxon>Pseudomonadati</taxon>
        <taxon>Pseudomonadota</taxon>
        <taxon>Alphaproteobacteria</taxon>
        <taxon>Hyphomicrobiales</taxon>
        <taxon>Rhizobiaceae</taxon>
        <taxon>Rhizobium/Agrobacterium group</taxon>
        <taxon>Rhizobium</taxon>
    </lineage>
</organism>
<dbReference type="InterPro" id="IPR002513">
    <property type="entry name" value="Tn3_Tnp_DDE_dom"/>
</dbReference>
<dbReference type="eggNOG" id="COG4644">
    <property type="taxonomic scope" value="Bacteria"/>
</dbReference>